<protein>
    <submittedName>
        <fullName evidence="2">Uncharacterized protein</fullName>
    </submittedName>
</protein>
<organism evidence="2 3">
    <name type="scientific">Reticulibacter mediterranei</name>
    <dbReference type="NCBI Taxonomy" id="2778369"/>
    <lineage>
        <taxon>Bacteria</taxon>
        <taxon>Bacillati</taxon>
        <taxon>Chloroflexota</taxon>
        <taxon>Ktedonobacteria</taxon>
        <taxon>Ktedonobacterales</taxon>
        <taxon>Reticulibacteraceae</taxon>
        <taxon>Reticulibacter</taxon>
    </lineage>
</organism>
<sequence length="62" mass="7304">MGVDAFDAHRTGSFSKRTRRCMAKREMQAHGMTRNDKRWWTAPLANNVAPWYTIDQISYSRK</sequence>
<comment type="caution">
    <text evidence="2">The sequence shown here is derived from an EMBL/GenBank/DDBJ whole genome shotgun (WGS) entry which is preliminary data.</text>
</comment>
<accession>A0A8J3IDI2</accession>
<dbReference type="Proteomes" id="UP000597444">
    <property type="component" value="Unassembled WGS sequence"/>
</dbReference>
<dbReference type="AlphaFoldDB" id="A0A8J3IDI2"/>
<feature type="region of interest" description="Disordered" evidence="1">
    <location>
        <begin position="1"/>
        <end position="21"/>
    </location>
</feature>
<evidence type="ECO:0000313" key="2">
    <source>
        <dbReference type="EMBL" id="GHO91503.1"/>
    </source>
</evidence>
<gene>
    <name evidence="2" type="ORF">KSF_015510</name>
</gene>
<reference evidence="2" key="1">
    <citation type="submission" date="2020-10" db="EMBL/GenBank/DDBJ databases">
        <title>Taxonomic study of unclassified bacteria belonging to the class Ktedonobacteria.</title>
        <authorList>
            <person name="Yabe S."/>
            <person name="Wang C.M."/>
            <person name="Zheng Y."/>
            <person name="Sakai Y."/>
            <person name="Cavaletti L."/>
            <person name="Monciardini P."/>
            <person name="Donadio S."/>
        </authorList>
    </citation>
    <scope>NUCLEOTIDE SEQUENCE</scope>
    <source>
        <strain evidence="2">ID150040</strain>
    </source>
</reference>
<evidence type="ECO:0000256" key="1">
    <source>
        <dbReference type="SAM" id="MobiDB-lite"/>
    </source>
</evidence>
<keyword evidence="3" id="KW-1185">Reference proteome</keyword>
<dbReference type="EMBL" id="BNJK01000001">
    <property type="protein sequence ID" value="GHO91503.1"/>
    <property type="molecule type" value="Genomic_DNA"/>
</dbReference>
<evidence type="ECO:0000313" key="3">
    <source>
        <dbReference type="Proteomes" id="UP000597444"/>
    </source>
</evidence>
<proteinExistence type="predicted"/>
<feature type="compositionally biased region" description="Basic and acidic residues" evidence="1">
    <location>
        <begin position="1"/>
        <end position="10"/>
    </location>
</feature>
<name>A0A8J3IDI2_9CHLR</name>